<organism evidence="1 2">
    <name type="scientific">Candidatus Cardinium hertigii</name>
    <dbReference type="NCBI Taxonomy" id="247481"/>
    <lineage>
        <taxon>Bacteria</taxon>
        <taxon>Pseudomonadati</taxon>
        <taxon>Bacteroidota</taxon>
        <taxon>Cytophagia</taxon>
        <taxon>Cytophagales</taxon>
        <taxon>Amoebophilaceae</taxon>
        <taxon>Candidatus Cardinium</taxon>
    </lineage>
</organism>
<sequence>MQKNILILTTTEAGNKFPENFSCWCAGALEAKGCNTEVEIIKLAQLTDPEPIQLLELEKEKLNSLQINLKSIEKLVLILPECNNMLPSGIDSLMQLLAVRKQYKTCKLIAIVMDPSTNKDGDDQNHTLFGYPLDKLDLFFGKTLRVNRTQIKNSPSGDMCNLFSECYNDLCTLIQQIID</sequence>
<dbReference type="Proteomes" id="UP000270927">
    <property type="component" value="Unassembled WGS sequence"/>
</dbReference>
<accession>A0A3N2QAZ4</accession>
<name>A0A3N2QAZ4_9BACT</name>
<protein>
    <recommendedName>
        <fullName evidence="3">NADPH-dependent FMN reductase-like domain-containing protein</fullName>
    </recommendedName>
</protein>
<evidence type="ECO:0000313" key="2">
    <source>
        <dbReference type="Proteomes" id="UP000270927"/>
    </source>
</evidence>
<dbReference type="EMBL" id="RARA01000027">
    <property type="protein sequence ID" value="ROT46973.1"/>
    <property type="molecule type" value="Genomic_DNA"/>
</dbReference>
<evidence type="ECO:0000313" key="1">
    <source>
        <dbReference type="EMBL" id="ROT46973.1"/>
    </source>
</evidence>
<dbReference type="RefSeq" id="WP_123663642.1">
    <property type="nucleotide sequence ID" value="NZ_RARA01000027.1"/>
</dbReference>
<keyword evidence="2" id="KW-1185">Reference proteome</keyword>
<gene>
    <name evidence="1" type="ORF">EDM02_05360</name>
</gene>
<reference evidence="1 2" key="1">
    <citation type="submission" date="2018-09" db="EMBL/GenBank/DDBJ databases">
        <title>Comparative Genomics of Wolbachia-Cardinium Dual Endosymbiosis in a Plant-Parasitic Nematode.</title>
        <authorList>
            <person name="Brown A.M.V."/>
            <person name="Wasala S.K."/>
            <person name="Howe D.K."/>
            <person name="Peetz A.B."/>
            <person name="Zasada I.A."/>
            <person name="Denver D.R."/>
        </authorList>
    </citation>
    <scope>NUCLEOTIDE SEQUENCE [LARGE SCALE GENOMIC DNA]</scope>
    <source>
        <strain evidence="1 2">Pp_1</strain>
    </source>
</reference>
<proteinExistence type="predicted"/>
<dbReference type="AlphaFoldDB" id="A0A3N2QAZ4"/>
<dbReference type="OrthoDB" id="979133at2"/>
<evidence type="ECO:0008006" key="3">
    <source>
        <dbReference type="Google" id="ProtNLM"/>
    </source>
</evidence>
<comment type="caution">
    <text evidence="1">The sequence shown here is derived from an EMBL/GenBank/DDBJ whole genome shotgun (WGS) entry which is preliminary data.</text>
</comment>